<sequence length="176" mass="20469">MAYITFNDLQRQTFTKAFSVNESLRSDEKIEKQVFLSYRRKDSQFVRPIVNILKSLGVKIYIDYLDDTLPDKPSSETAAILRSRIKASDKFILMATPNSSESKWIPWELGLGDGFIDYQHVAILPITNKGSYWAEQEYYSIYGYIKKANSKDGSKYDYAIFYPDGNAEWLVTWLRK</sequence>
<dbReference type="SUPFAM" id="SSF52200">
    <property type="entry name" value="Toll/Interleukin receptor TIR domain"/>
    <property type="match status" value="1"/>
</dbReference>
<dbReference type="Pfam" id="PF13676">
    <property type="entry name" value="TIR_2"/>
    <property type="match status" value="1"/>
</dbReference>
<gene>
    <name evidence="2" type="ORF">SAMN03080602_02217</name>
</gene>
<dbReference type="Proteomes" id="UP000193420">
    <property type="component" value="Unassembled WGS sequence"/>
</dbReference>
<dbReference type="EMBL" id="FXAO01000004">
    <property type="protein sequence ID" value="SMG31598.1"/>
    <property type="molecule type" value="Genomic_DNA"/>
</dbReference>
<evidence type="ECO:0000313" key="3">
    <source>
        <dbReference type="Proteomes" id="UP000193420"/>
    </source>
</evidence>
<dbReference type="InterPro" id="IPR035897">
    <property type="entry name" value="Toll_tir_struct_dom_sf"/>
</dbReference>
<name>A0A1X7JUW0_9FLAO</name>
<dbReference type="RefSeq" id="WP_085498962.1">
    <property type="nucleotide sequence ID" value="NZ_FXAO01000004.1"/>
</dbReference>
<dbReference type="STRING" id="188872.SAMN03080602_02217"/>
<keyword evidence="3" id="KW-1185">Reference proteome</keyword>
<organism evidence="2 3">
    <name type="scientific">Arenibacter troitsensis</name>
    <dbReference type="NCBI Taxonomy" id="188872"/>
    <lineage>
        <taxon>Bacteria</taxon>
        <taxon>Pseudomonadati</taxon>
        <taxon>Bacteroidota</taxon>
        <taxon>Flavobacteriia</taxon>
        <taxon>Flavobacteriales</taxon>
        <taxon>Flavobacteriaceae</taxon>
        <taxon>Arenibacter</taxon>
    </lineage>
</organism>
<dbReference type="Gene3D" id="3.40.50.10140">
    <property type="entry name" value="Toll/interleukin-1 receptor homology (TIR) domain"/>
    <property type="match status" value="1"/>
</dbReference>
<reference evidence="3" key="1">
    <citation type="submission" date="2017-04" db="EMBL/GenBank/DDBJ databases">
        <authorList>
            <person name="Varghese N."/>
            <person name="Submissions S."/>
        </authorList>
    </citation>
    <scope>NUCLEOTIDE SEQUENCE [LARGE SCALE GENOMIC DNA]</scope>
    <source>
        <strain evidence="3">DSM 19835</strain>
    </source>
</reference>
<dbReference type="InterPro" id="IPR000157">
    <property type="entry name" value="TIR_dom"/>
</dbReference>
<accession>A0A1X7JUW0</accession>
<dbReference type="GO" id="GO:0007165">
    <property type="term" value="P:signal transduction"/>
    <property type="evidence" value="ECO:0007669"/>
    <property type="project" value="InterPro"/>
</dbReference>
<protein>
    <submittedName>
        <fullName evidence="2">TIR domain-containing protein</fullName>
    </submittedName>
</protein>
<dbReference type="OrthoDB" id="9810385at2"/>
<proteinExistence type="predicted"/>
<evidence type="ECO:0000259" key="1">
    <source>
        <dbReference type="Pfam" id="PF13676"/>
    </source>
</evidence>
<evidence type="ECO:0000313" key="2">
    <source>
        <dbReference type="EMBL" id="SMG31598.1"/>
    </source>
</evidence>
<feature type="domain" description="TIR" evidence="1">
    <location>
        <begin position="34"/>
        <end position="114"/>
    </location>
</feature>
<dbReference type="AlphaFoldDB" id="A0A1X7JUW0"/>